<evidence type="ECO:0008006" key="4">
    <source>
        <dbReference type="Google" id="ProtNLM"/>
    </source>
</evidence>
<sequence>MAATREQIGRNNSTAVRRLPGSINIVAYIVTLLLVAMASYVVIDAAVGWAGERLDDVRYGHPRTTHLEGFVGHPAEDAGRPTRFIGLNLDRQVVILALPGGDATHMQSLPGPYLFGAREDLTPVILSLYDIDRDGRLDLLATVRNEHMIYLNRAEGFRLPTLEEQQKMMQEQEL</sequence>
<dbReference type="EMBL" id="SIJK02000013">
    <property type="protein sequence ID" value="MBP1465939.1"/>
    <property type="molecule type" value="Genomic_DNA"/>
</dbReference>
<keyword evidence="3" id="KW-1185">Reference proteome</keyword>
<dbReference type="RefSeq" id="WP_135477955.1">
    <property type="nucleotide sequence ID" value="NZ_SIJK02000013.1"/>
</dbReference>
<evidence type="ECO:0000313" key="3">
    <source>
        <dbReference type="Proteomes" id="UP001193081"/>
    </source>
</evidence>
<name>A0ABS4D948_9CHLR</name>
<keyword evidence="1" id="KW-1133">Transmembrane helix</keyword>
<organism evidence="2 3">
    <name type="scientific">Candidatus Chloroploca mongolica</name>
    <dbReference type="NCBI Taxonomy" id="2528176"/>
    <lineage>
        <taxon>Bacteria</taxon>
        <taxon>Bacillati</taxon>
        <taxon>Chloroflexota</taxon>
        <taxon>Chloroflexia</taxon>
        <taxon>Chloroflexales</taxon>
        <taxon>Chloroflexineae</taxon>
        <taxon>Oscillochloridaceae</taxon>
        <taxon>Candidatus Chloroploca</taxon>
    </lineage>
</organism>
<keyword evidence="1" id="KW-0812">Transmembrane</keyword>
<dbReference type="Proteomes" id="UP001193081">
    <property type="component" value="Unassembled WGS sequence"/>
</dbReference>
<proteinExistence type="predicted"/>
<comment type="caution">
    <text evidence="2">The sequence shown here is derived from an EMBL/GenBank/DDBJ whole genome shotgun (WGS) entry which is preliminary data.</text>
</comment>
<feature type="transmembrane region" description="Helical" evidence="1">
    <location>
        <begin position="21"/>
        <end position="43"/>
    </location>
</feature>
<accession>A0ABS4D948</accession>
<reference evidence="2 3" key="1">
    <citation type="submission" date="2021-03" db="EMBL/GenBank/DDBJ databases">
        <authorList>
            <person name="Grouzdev D.S."/>
        </authorList>
    </citation>
    <scope>NUCLEOTIDE SEQUENCE [LARGE SCALE GENOMIC DNA]</scope>
    <source>
        <strain evidence="2 3">M50-1</strain>
    </source>
</reference>
<protein>
    <recommendedName>
        <fullName evidence="4">VCBS repeat-containing protein</fullName>
    </recommendedName>
</protein>
<evidence type="ECO:0000256" key="1">
    <source>
        <dbReference type="SAM" id="Phobius"/>
    </source>
</evidence>
<keyword evidence="1" id="KW-0472">Membrane</keyword>
<evidence type="ECO:0000313" key="2">
    <source>
        <dbReference type="EMBL" id="MBP1465939.1"/>
    </source>
</evidence>
<gene>
    <name evidence="2" type="ORF">EYB53_009510</name>
</gene>